<dbReference type="EMBL" id="KV750257">
    <property type="protein sequence ID" value="OCL05552.1"/>
    <property type="molecule type" value="Genomic_DNA"/>
</dbReference>
<dbReference type="PANTHER" id="PTHR48100">
    <property type="entry name" value="BROAD-SPECIFICITY PHOSPHATASE YOR283W-RELATED"/>
    <property type="match status" value="1"/>
</dbReference>
<accession>A0A8E2JQD5</accession>
<gene>
    <name evidence="2" type="ORF">AOQ84DRAFT_433009</name>
</gene>
<dbReference type="OrthoDB" id="496981at2759"/>
<dbReference type="Proteomes" id="UP000250140">
    <property type="component" value="Unassembled WGS sequence"/>
</dbReference>
<keyword evidence="3" id="KW-1185">Reference proteome</keyword>
<evidence type="ECO:0000313" key="3">
    <source>
        <dbReference type="Proteomes" id="UP000250140"/>
    </source>
</evidence>
<dbReference type="Pfam" id="PF00300">
    <property type="entry name" value="His_Phos_1"/>
    <property type="match status" value="1"/>
</dbReference>
<dbReference type="GO" id="GO:0005737">
    <property type="term" value="C:cytoplasm"/>
    <property type="evidence" value="ECO:0007669"/>
    <property type="project" value="TreeGrafter"/>
</dbReference>
<dbReference type="InterPro" id="IPR029033">
    <property type="entry name" value="His_PPase_superfam"/>
</dbReference>
<name>A0A8E2JQD5_9PEZI</name>
<proteinExistence type="predicted"/>
<feature type="compositionally biased region" description="Basic and acidic residues" evidence="1">
    <location>
        <begin position="232"/>
        <end position="244"/>
    </location>
</feature>
<dbReference type="SUPFAM" id="SSF53254">
    <property type="entry name" value="Phosphoglycerate mutase-like"/>
    <property type="match status" value="1"/>
</dbReference>
<dbReference type="CDD" id="cd07067">
    <property type="entry name" value="HP_PGM_like"/>
    <property type="match status" value="1"/>
</dbReference>
<dbReference type="InterPro" id="IPR050275">
    <property type="entry name" value="PGM_Phosphatase"/>
</dbReference>
<evidence type="ECO:0000256" key="1">
    <source>
        <dbReference type="SAM" id="MobiDB-lite"/>
    </source>
</evidence>
<dbReference type="InterPro" id="IPR013078">
    <property type="entry name" value="His_Pase_superF_clade-1"/>
</dbReference>
<organism evidence="2 3">
    <name type="scientific">Glonium stellatum</name>
    <dbReference type="NCBI Taxonomy" id="574774"/>
    <lineage>
        <taxon>Eukaryota</taxon>
        <taxon>Fungi</taxon>
        <taxon>Dikarya</taxon>
        <taxon>Ascomycota</taxon>
        <taxon>Pezizomycotina</taxon>
        <taxon>Dothideomycetes</taxon>
        <taxon>Pleosporomycetidae</taxon>
        <taxon>Gloniales</taxon>
        <taxon>Gloniaceae</taxon>
        <taxon>Glonium</taxon>
    </lineage>
</organism>
<evidence type="ECO:0000313" key="2">
    <source>
        <dbReference type="EMBL" id="OCL05552.1"/>
    </source>
</evidence>
<dbReference type="SMART" id="SM00855">
    <property type="entry name" value="PGAM"/>
    <property type="match status" value="1"/>
</dbReference>
<reference evidence="2 3" key="1">
    <citation type="journal article" date="2016" name="Nat. Commun.">
        <title>Ectomycorrhizal ecology is imprinted in the genome of the dominant symbiotic fungus Cenococcum geophilum.</title>
        <authorList>
            <consortium name="DOE Joint Genome Institute"/>
            <person name="Peter M."/>
            <person name="Kohler A."/>
            <person name="Ohm R.A."/>
            <person name="Kuo A."/>
            <person name="Krutzmann J."/>
            <person name="Morin E."/>
            <person name="Arend M."/>
            <person name="Barry K.W."/>
            <person name="Binder M."/>
            <person name="Choi C."/>
            <person name="Clum A."/>
            <person name="Copeland A."/>
            <person name="Grisel N."/>
            <person name="Haridas S."/>
            <person name="Kipfer T."/>
            <person name="LaButti K."/>
            <person name="Lindquist E."/>
            <person name="Lipzen A."/>
            <person name="Maire R."/>
            <person name="Meier B."/>
            <person name="Mihaltcheva S."/>
            <person name="Molinier V."/>
            <person name="Murat C."/>
            <person name="Poggeler S."/>
            <person name="Quandt C.A."/>
            <person name="Sperisen C."/>
            <person name="Tritt A."/>
            <person name="Tisserant E."/>
            <person name="Crous P.W."/>
            <person name="Henrissat B."/>
            <person name="Nehls U."/>
            <person name="Egli S."/>
            <person name="Spatafora J.W."/>
            <person name="Grigoriev I.V."/>
            <person name="Martin F.M."/>
        </authorList>
    </citation>
    <scope>NUCLEOTIDE SEQUENCE [LARGE SCALE GENOMIC DNA]</scope>
    <source>
        <strain evidence="2 3">CBS 207.34</strain>
    </source>
</reference>
<dbReference type="PANTHER" id="PTHR48100:SF24">
    <property type="entry name" value="PHOSPHOGLYCERATE MUTASE"/>
    <property type="match status" value="1"/>
</dbReference>
<dbReference type="Gene3D" id="3.40.50.1240">
    <property type="entry name" value="Phosphoglycerate mutase-like"/>
    <property type="match status" value="1"/>
</dbReference>
<protein>
    <submittedName>
        <fullName evidence="2">Phosphoglycerate mutase-like protein</fullName>
    </submittedName>
</protein>
<feature type="region of interest" description="Disordered" evidence="1">
    <location>
        <begin position="201"/>
        <end position="244"/>
    </location>
</feature>
<dbReference type="AlphaFoldDB" id="A0A8E2JQD5"/>
<sequence length="244" mass="27315">MPPTLVLVRHAQALHNIDKDRSIPDPDLSPLGFEQCVALRDHLKENLPQHPDVDLIIVSPMRRAIQTASVALDWLIERGVKVHLDADWQENSNKPCDTGTAISELKKEFPNFDFSSVDNVYPDKTSPAGRRYAHTKSAVLARAQACLHNLYHRPEKMILIVSHSAFLRLAVSGTCFANADYRIFEVSKPNEPHDTYKLREWERTSMPGGGMGRSPKEPVEIGSGDLPLDLPQDSRETLGHSPEN</sequence>
<dbReference type="GO" id="GO:0016791">
    <property type="term" value="F:phosphatase activity"/>
    <property type="evidence" value="ECO:0007669"/>
    <property type="project" value="TreeGrafter"/>
</dbReference>